<evidence type="ECO:0000256" key="2">
    <source>
        <dbReference type="ARBA" id="ARBA00005896"/>
    </source>
</evidence>
<dbReference type="FunFam" id="3.60.130.10:FF:000005">
    <property type="entry name" value="TfdA family taurine dioxygenase"/>
    <property type="match status" value="1"/>
</dbReference>
<organism evidence="8 9">
    <name type="scientific">Neoarthrinium moseri</name>
    <dbReference type="NCBI Taxonomy" id="1658444"/>
    <lineage>
        <taxon>Eukaryota</taxon>
        <taxon>Fungi</taxon>
        <taxon>Dikarya</taxon>
        <taxon>Ascomycota</taxon>
        <taxon>Pezizomycotina</taxon>
        <taxon>Sordariomycetes</taxon>
        <taxon>Xylariomycetidae</taxon>
        <taxon>Amphisphaeriales</taxon>
        <taxon>Apiosporaceae</taxon>
        <taxon>Neoarthrinium</taxon>
    </lineage>
</organism>
<evidence type="ECO:0000313" key="8">
    <source>
        <dbReference type="EMBL" id="KAI1851470.1"/>
    </source>
</evidence>
<proteinExistence type="inferred from homology"/>
<comment type="caution">
    <text evidence="8">The sequence shown here is derived from an EMBL/GenBank/DDBJ whole genome shotgun (WGS) entry which is preliminary data.</text>
</comment>
<gene>
    <name evidence="8" type="ORF">JX265_013217</name>
</gene>
<dbReference type="PANTHER" id="PTHR30468">
    <property type="entry name" value="ALPHA-KETOGLUTARATE-DEPENDENT SULFONATE DIOXYGENASE"/>
    <property type="match status" value="1"/>
</dbReference>
<dbReference type="GO" id="GO:0005737">
    <property type="term" value="C:cytoplasm"/>
    <property type="evidence" value="ECO:0007669"/>
    <property type="project" value="TreeGrafter"/>
</dbReference>
<evidence type="ECO:0000259" key="7">
    <source>
        <dbReference type="Pfam" id="PF02668"/>
    </source>
</evidence>
<keyword evidence="9" id="KW-1185">Reference proteome</keyword>
<evidence type="ECO:0000256" key="3">
    <source>
        <dbReference type="ARBA" id="ARBA00022723"/>
    </source>
</evidence>
<name>A0A9Q0AHV8_9PEZI</name>
<feature type="domain" description="TauD/TfdA-like" evidence="7">
    <location>
        <begin position="62"/>
        <end position="350"/>
    </location>
</feature>
<dbReference type="Proteomes" id="UP000829685">
    <property type="component" value="Unassembled WGS sequence"/>
</dbReference>
<keyword evidence="3" id="KW-0479">Metal-binding</keyword>
<evidence type="ECO:0000256" key="1">
    <source>
        <dbReference type="ARBA" id="ARBA00001954"/>
    </source>
</evidence>
<dbReference type="GO" id="GO:0046872">
    <property type="term" value="F:metal ion binding"/>
    <property type="evidence" value="ECO:0007669"/>
    <property type="project" value="UniProtKB-KW"/>
</dbReference>
<keyword evidence="4" id="KW-0223">Dioxygenase</keyword>
<dbReference type="InterPro" id="IPR042098">
    <property type="entry name" value="TauD-like_sf"/>
</dbReference>
<comment type="cofactor">
    <cofactor evidence="1">
        <name>Fe(2+)</name>
        <dbReference type="ChEBI" id="CHEBI:29033"/>
    </cofactor>
</comment>
<protein>
    <recommendedName>
        <fullName evidence="7">TauD/TfdA-like domain-containing protein</fullName>
    </recommendedName>
</protein>
<dbReference type="Pfam" id="PF02668">
    <property type="entry name" value="TauD"/>
    <property type="match status" value="1"/>
</dbReference>
<evidence type="ECO:0000256" key="4">
    <source>
        <dbReference type="ARBA" id="ARBA00022964"/>
    </source>
</evidence>
<dbReference type="PANTHER" id="PTHR30468:SF10">
    <property type="entry name" value="TAUD_TFDA-LIKE DOMAIN-CONTAINING PROTEIN"/>
    <property type="match status" value="1"/>
</dbReference>
<keyword evidence="6" id="KW-0408">Iron</keyword>
<dbReference type="GO" id="GO:0016706">
    <property type="term" value="F:2-oxoglutarate-dependent dioxygenase activity"/>
    <property type="evidence" value="ECO:0007669"/>
    <property type="project" value="TreeGrafter"/>
</dbReference>
<evidence type="ECO:0000256" key="5">
    <source>
        <dbReference type="ARBA" id="ARBA00023002"/>
    </source>
</evidence>
<dbReference type="Gene3D" id="3.60.130.10">
    <property type="entry name" value="Clavaminate synthase-like"/>
    <property type="match status" value="1"/>
</dbReference>
<sequence>MSPSATADTTSTTENVEANIFTPSEKAVGSLGSTEQRGEQQLGINHRQPLKPSGALDHFESFDVTPVIGREFVNVDVAEWLRAPNSDELIRELAITISRRGVVFFRKQDNITNDLQKELVQRLGQLTGKPESSGLHIHPAFNPGQEHGGSDNEISVISSEQAKKMYSKALQKSQSQRMQWHSDITFEPVPSDYTLLRLTQLPKVGGDTLWASGYEVYERISKPLREFLETLTAYYAQPAFGEAATKNNFTIYPGPRGSPLNVGDTLEANHPVVRTNPITGWKSVFAVGIHAQKINGLSEEESRHFLQWFVQLIVENHDLQVRNRWQNVNDLAIWDNRSVYHAATPDYIGEGLGERTGSRAVSIGEQPYFDPASVSRREGLSQEQV</sequence>
<dbReference type="EMBL" id="JAFIMR010000065">
    <property type="protein sequence ID" value="KAI1851470.1"/>
    <property type="molecule type" value="Genomic_DNA"/>
</dbReference>
<evidence type="ECO:0000256" key="6">
    <source>
        <dbReference type="ARBA" id="ARBA00023004"/>
    </source>
</evidence>
<comment type="similarity">
    <text evidence="2">Belongs to the TfdA dioxygenase family.</text>
</comment>
<keyword evidence="5" id="KW-0560">Oxidoreductase</keyword>
<dbReference type="SUPFAM" id="SSF51197">
    <property type="entry name" value="Clavaminate synthase-like"/>
    <property type="match status" value="1"/>
</dbReference>
<accession>A0A9Q0AHV8</accession>
<dbReference type="InterPro" id="IPR003819">
    <property type="entry name" value="TauD/TfdA-like"/>
</dbReference>
<dbReference type="AlphaFoldDB" id="A0A9Q0AHV8"/>
<dbReference type="InterPro" id="IPR051323">
    <property type="entry name" value="AtsK-like"/>
</dbReference>
<reference evidence="8" key="1">
    <citation type="submission" date="2021-03" db="EMBL/GenBank/DDBJ databases">
        <title>Revisited historic fungal species revealed as producer of novel bioactive compounds through whole genome sequencing and comparative genomics.</title>
        <authorList>
            <person name="Vignolle G.A."/>
            <person name="Hochenegger N."/>
            <person name="Mach R.L."/>
            <person name="Mach-Aigner A.R."/>
            <person name="Javad Rahimi M."/>
            <person name="Salim K.A."/>
            <person name="Chan C.M."/>
            <person name="Lim L.B.L."/>
            <person name="Cai F."/>
            <person name="Druzhinina I.S."/>
            <person name="U'Ren J.M."/>
            <person name="Derntl C."/>
        </authorList>
    </citation>
    <scope>NUCLEOTIDE SEQUENCE</scope>
    <source>
        <strain evidence="8">TUCIM 5799</strain>
    </source>
</reference>
<evidence type="ECO:0000313" key="9">
    <source>
        <dbReference type="Proteomes" id="UP000829685"/>
    </source>
</evidence>